<dbReference type="SUPFAM" id="SSF57716">
    <property type="entry name" value="Glucocorticoid receptor-like (DNA-binding domain)"/>
    <property type="match status" value="1"/>
</dbReference>
<dbReference type="GO" id="GO:0000978">
    <property type="term" value="F:RNA polymerase II cis-regulatory region sequence-specific DNA binding"/>
    <property type="evidence" value="ECO:0007669"/>
    <property type="project" value="TreeGrafter"/>
</dbReference>
<dbReference type="PROSITE" id="PS51843">
    <property type="entry name" value="NR_LBD"/>
    <property type="match status" value="1"/>
</dbReference>
<keyword evidence="2" id="KW-0863">Zinc-finger</keyword>
<evidence type="ECO:0000256" key="3">
    <source>
        <dbReference type="ARBA" id="ARBA00022833"/>
    </source>
</evidence>
<organism evidence="10">
    <name type="scientific">Medioppia subpectinata</name>
    <dbReference type="NCBI Taxonomy" id="1979941"/>
    <lineage>
        <taxon>Eukaryota</taxon>
        <taxon>Metazoa</taxon>
        <taxon>Ecdysozoa</taxon>
        <taxon>Arthropoda</taxon>
        <taxon>Chelicerata</taxon>
        <taxon>Arachnida</taxon>
        <taxon>Acari</taxon>
        <taxon>Acariformes</taxon>
        <taxon>Sarcoptiformes</taxon>
        <taxon>Oribatida</taxon>
        <taxon>Brachypylina</taxon>
        <taxon>Oppioidea</taxon>
        <taxon>Oppiidae</taxon>
        <taxon>Medioppia</taxon>
    </lineage>
</organism>
<keyword evidence="8" id="KW-0175">Coiled coil</keyword>
<dbReference type="AlphaFoldDB" id="A0A7R9PVS0"/>
<gene>
    <name evidence="10" type="ORF">OSB1V03_LOCUS2610</name>
</gene>
<dbReference type="PANTHER" id="PTHR24082">
    <property type="entry name" value="NUCLEAR HORMONE RECEPTOR"/>
    <property type="match status" value="1"/>
</dbReference>
<reference evidence="10" key="1">
    <citation type="submission" date="2020-11" db="EMBL/GenBank/DDBJ databases">
        <authorList>
            <person name="Tran Van P."/>
        </authorList>
    </citation>
    <scope>NUCLEOTIDE SEQUENCE</scope>
</reference>
<dbReference type="InterPro" id="IPR035500">
    <property type="entry name" value="NHR-like_dom_sf"/>
</dbReference>
<dbReference type="PANTHER" id="PTHR24082:SF507">
    <property type="entry name" value="BILE ACID RECEPTOR-RELATED"/>
    <property type="match status" value="1"/>
</dbReference>
<accession>A0A7R9PVS0</accession>
<dbReference type="GO" id="GO:0000122">
    <property type="term" value="P:negative regulation of transcription by RNA polymerase II"/>
    <property type="evidence" value="ECO:0007669"/>
    <property type="project" value="TreeGrafter"/>
</dbReference>
<protein>
    <recommendedName>
        <fullName evidence="9">NR LBD domain-containing protein</fullName>
    </recommendedName>
</protein>
<dbReference type="GO" id="GO:0004879">
    <property type="term" value="F:nuclear receptor activity"/>
    <property type="evidence" value="ECO:0007669"/>
    <property type="project" value="TreeGrafter"/>
</dbReference>
<evidence type="ECO:0000313" key="11">
    <source>
        <dbReference type="Proteomes" id="UP000759131"/>
    </source>
</evidence>
<dbReference type="GO" id="GO:0008270">
    <property type="term" value="F:zinc ion binding"/>
    <property type="evidence" value="ECO:0007669"/>
    <property type="project" value="UniProtKB-KW"/>
</dbReference>
<dbReference type="SUPFAM" id="SSF48508">
    <property type="entry name" value="Nuclear receptor ligand-binding domain"/>
    <property type="match status" value="1"/>
</dbReference>
<sequence>MFRRNFSALTCDSCRAFFRRYALKNEELIRSNDENQLRRLQLLERKQRLKLLPQNIDSSGSETIDNLLSAKDTNELDVMFDLIQNTLEITNEELNKQITEIENKLTITTKKNSSINQICHKYGALTVVPIFQTLTDYNGLNQLETRRVSELLMACKVLDYPMARNSVQITDKLEMIRLSTLRSENQIQDLITFSKGLTAFSDLCFTDQLALIKYGSLELMQIGFSMGYDIQNESFTIYLDSDNSIFTAIILFNPNRPNLTHRHNVGLEQQLYIYLLQRYLLLKYQSESESQTRLQTLMNLVNETIIMREFNVKLGLEEYKDYTNYFGPLVKEINFFVFTCDSCRAFFRRYALKNEQLIRSDDENQLKRLLLLETKSRQKSLSQNTDSSGSDTTRCPAKTPMNWMLCLI</sequence>
<keyword evidence="3" id="KW-0862">Zinc</keyword>
<dbReference type="Proteomes" id="UP000759131">
    <property type="component" value="Unassembled WGS sequence"/>
</dbReference>
<keyword evidence="7" id="KW-0675">Receptor</keyword>
<evidence type="ECO:0000256" key="2">
    <source>
        <dbReference type="ARBA" id="ARBA00022771"/>
    </source>
</evidence>
<evidence type="ECO:0000313" key="10">
    <source>
        <dbReference type="EMBL" id="CAD7622142.1"/>
    </source>
</evidence>
<dbReference type="InterPro" id="IPR050234">
    <property type="entry name" value="Nuclear_hormone_rcpt_NR1"/>
</dbReference>
<keyword evidence="5" id="KW-0238">DNA-binding</keyword>
<dbReference type="InterPro" id="IPR000536">
    <property type="entry name" value="Nucl_hrmn_rcpt_lig-bd"/>
</dbReference>
<name>A0A7R9PVS0_9ACAR</name>
<keyword evidence="6" id="KW-0804">Transcription</keyword>
<proteinExistence type="predicted"/>
<evidence type="ECO:0000256" key="1">
    <source>
        <dbReference type="ARBA" id="ARBA00022723"/>
    </source>
</evidence>
<keyword evidence="1" id="KW-0479">Metal-binding</keyword>
<evidence type="ECO:0000256" key="4">
    <source>
        <dbReference type="ARBA" id="ARBA00023015"/>
    </source>
</evidence>
<dbReference type="OrthoDB" id="10018779at2759"/>
<feature type="coiled-coil region" evidence="8">
    <location>
        <begin position="84"/>
        <end position="111"/>
    </location>
</feature>
<dbReference type="GO" id="GO:0045944">
    <property type="term" value="P:positive regulation of transcription by RNA polymerase II"/>
    <property type="evidence" value="ECO:0007669"/>
    <property type="project" value="TreeGrafter"/>
</dbReference>
<evidence type="ECO:0000259" key="9">
    <source>
        <dbReference type="PROSITE" id="PS51843"/>
    </source>
</evidence>
<dbReference type="GO" id="GO:0030154">
    <property type="term" value="P:cell differentiation"/>
    <property type="evidence" value="ECO:0007669"/>
    <property type="project" value="TreeGrafter"/>
</dbReference>
<dbReference type="Gene3D" id="1.10.565.10">
    <property type="entry name" value="Retinoid X Receptor"/>
    <property type="match status" value="2"/>
</dbReference>
<dbReference type="EMBL" id="OC855516">
    <property type="protein sequence ID" value="CAD7622142.1"/>
    <property type="molecule type" value="Genomic_DNA"/>
</dbReference>
<dbReference type="EMBL" id="CAJPIZ010000941">
    <property type="protein sequence ID" value="CAG2102572.1"/>
    <property type="molecule type" value="Genomic_DNA"/>
</dbReference>
<evidence type="ECO:0000256" key="5">
    <source>
        <dbReference type="ARBA" id="ARBA00023125"/>
    </source>
</evidence>
<evidence type="ECO:0000256" key="7">
    <source>
        <dbReference type="ARBA" id="ARBA00023170"/>
    </source>
</evidence>
<evidence type="ECO:0000256" key="8">
    <source>
        <dbReference type="SAM" id="Coils"/>
    </source>
</evidence>
<dbReference type="SMART" id="SM00430">
    <property type="entry name" value="HOLI"/>
    <property type="match status" value="1"/>
</dbReference>
<keyword evidence="4" id="KW-0805">Transcription regulation</keyword>
<keyword evidence="11" id="KW-1185">Reference proteome</keyword>
<feature type="domain" description="NR LBD" evidence="9">
    <location>
        <begin position="144"/>
        <end position="408"/>
    </location>
</feature>
<evidence type="ECO:0000256" key="6">
    <source>
        <dbReference type="ARBA" id="ARBA00023163"/>
    </source>
</evidence>